<evidence type="ECO:0000313" key="1">
    <source>
        <dbReference type="EMBL" id="PRQ29725.1"/>
    </source>
</evidence>
<dbReference type="AlphaFoldDB" id="A0A2P6Q6C1"/>
<proteinExistence type="predicted"/>
<gene>
    <name evidence="1" type="ORF">RchiOBHm_Chr5g0016911</name>
</gene>
<keyword evidence="2" id="KW-1185">Reference proteome</keyword>
<dbReference type="Proteomes" id="UP000238479">
    <property type="component" value="Chromosome 5"/>
</dbReference>
<organism evidence="1 2">
    <name type="scientific">Rosa chinensis</name>
    <name type="common">China rose</name>
    <dbReference type="NCBI Taxonomy" id="74649"/>
    <lineage>
        <taxon>Eukaryota</taxon>
        <taxon>Viridiplantae</taxon>
        <taxon>Streptophyta</taxon>
        <taxon>Embryophyta</taxon>
        <taxon>Tracheophyta</taxon>
        <taxon>Spermatophyta</taxon>
        <taxon>Magnoliopsida</taxon>
        <taxon>eudicotyledons</taxon>
        <taxon>Gunneridae</taxon>
        <taxon>Pentapetalae</taxon>
        <taxon>rosids</taxon>
        <taxon>fabids</taxon>
        <taxon>Rosales</taxon>
        <taxon>Rosaceae</taxon>
        <taxon>Rosoideae</taxon>
        <taxon>Rosoideae incertae sedis</taxon>
        <taxon>Rosa</taxon>
    </lineage>
</organism>
<evidence type="ECO:0000313" key="2">
    <source>
        <dbReference type="Proteomes" id="UP000238479"/>
    </source>
</evidence>
<dbReference type="Gramene" id="PRQ29725">
    <property type="protein sequence ID" value="PRQ29725"/>
    <property type="gene ID" value="RchiOBHm_Chr5g0016911"/>
</dbReference>
<reference evidence="1 2" key="1">
    <citation type="journal article" date="2018" name="Nat. Genet.">
        <title>The Rosa genome provides new insights in the design of modern roses.</title>
        <authorList>
            <person name="Bendahmane M."/>
        </authorList>
    </citation>
    <scope>NUCLEOTIDE SEQUENCE [LARGE SCALE GENOMIC DNA]</scope>
    <source>
        <strain evidence="2">cv. Old Blush</strain>
    </source>
</reference>
<protein>
    <submittedName>
        <fullName evidence="1">Uncharacterized protein</fullName>
    </submittedName>
</protein>
<dbReference type="EMBL" id="PDCK01000043">
    <property type="protein sequence ID" value="PRQ29725.1"/>
    <property type="molecule type" value="Genomic_DNA"/>
</dbReference>
<comment type="caution">
    <text evidence="1">The sequence shown here is derived from an EMBL/GenBank/DDBJ whole genome shotgun (WGS) entry which is preliminary data.</text>
</comment>
<accession>A0A2P6Q6C1</accession>
<sequence length="45" mass="4945">MKVFLYQVLNKLNMLDMIGLVDPAQTSVIGCGNPTKRARSLSASY</sequence>
<name>A0A2P6Q6C1_ROSCH</name>